<dbReference type="InterPro" id="IPR000182">
    <property type="entry name" value="GNAT_dom"/>
</dbReference>
<evidence type="ECO:0000313" key="5">
    <source>
        <dbReference type="Proteomes" id="UP000178606"/>
    </source>
</evidence>
<comment type="caution">
    <text evidence="4">The sequence shown here is derived from an EMBL/GenBank/DDBJ whole genome shotgun (WGS) entry which is preliminary data.</text>
</comment>
<name>A0A1F6C5I5_HANXR</name>
<dbReference type="Proteomes" id="UP000178606">
    <property type="component" value="Unassembled WGS sequence"/>
</dbReference>
<protein>
    <recommendedName>
        <fullName evidence="3">N-acetyltransferase domain-containing protein</fullName>
    </recommendedName>
</protein>
<feature type="domain" description="N-acetyltransferase" evidence="3">
    <location>
        <begin position="1"/>
        <end position="164"/>
    </location>
</feature>
<dbReference type="PANTHER" id="PTHR43877:SF1">
    <property type="entry name" value="ACETYLTRANSFERASE"/>
    <property type="match status" value="1"/>
</dbReference>
<evidence type="ECO:0000259" key="3">
    <source>
        <dbReference type="PROSITE" id="PS51186"/>
    </source>
</evidence>
<sequence>MPPEVRVAFLKSDDPLLPDVERLFQEMYNDQKGRGLVLCPPPDASGRWLAGIRGALGRLGCLVGAIEGDRLVGFLHAGLHVIPEFLGGGLAGRISHVFLSPGSRRRGVGRRMVAAAVEWLRDRGADTVEVQVLSQNLSGLAFWEALGWKVELYQMRRPLRKPGDIERAERP</sequence>
<dbReference type="PANTHER" id="PTHR43877">
    <property type="entry name" value="AMINOALKYLPHOSPHONATE N-ACETYLTRANSFERASE-RELATED-RELATED"/>
    <property type="match status" value="1"/>
</dbReference>
<dbReference type="InterPro" id="IPR050832">
    <property type="entry name" value="Bact_Acetyltransf"/>
</dbReference>
<keyword evidence="2" id="KW-0012">Acyltransferase</keyword>
<dbReference type="Gene3D" id="3.40.630.30">
    <property type="match status" value="1"/>
</dbReference>
<organism evidence="4 5">
    <name type="scientific">Handelsmanbacteria sp. (strain RIFCSPLOWO2_12_FULL_64_10)</name>
    <dbReference type="NCBI Taxonomy" id="1817868"/>
    <lineage>
        <taxon>Bacteria</taxon>
        <taxon>Candidatus Handelsmaniibacteriota</taxon>
    </lineage>
</organism>
<dbReference type="PROSITE" id="PS51186">
    <property type="entry name" value="GNAT"/>
    <property type="match status" value="1"/>
</dbReference>
<evidence type="ECO:0000313" key="4">
    <source>
        <dbReference type="EMBL" id="OGG44401.1"/>
    </source>
</evidence>
<dbReference type="InterPro" id="IPR016181">
    <property type="entry name" value="Acyl_CoA_acyltransferase"/>
</dbReference>
<gene>
    <name evidence="4" type="ORF">A3F84_00820</name>
</gene>
<evidence type="ECO:0000256" key="1">
    <source>
        <dbReference type="ARBA" id="ARBA00022679"/>
    </source>
</evidence>
<dbReference type="AlphaFoldDB" id="A0A1F6C5I5"/>
<proteinExistence type="predicted"/>
<accession>A0A1F6C5I5</accession>
<keyword evidence="1" id="KW-0808">Transferase</keyword>
<dbReference type="Pfam" id="PF00583">
    <property type="entry name" value="Acetyltransf_1"/>
    <property type="match status" value="1"/>
</dbReference>
<dbReference type="SUPFAM" id="SSF55729">
    <property type="entry name" value="Acyl-CoA N-acyltransferases (Nat)"/>
    <property type="match status" value="1"/>
</dbReference>
<dbReference type="EMBL" id="MFKF01000404">
    <property type="protein sequence ID" value="OGG44401.1"/>
    <property type="molecule type" value="Genomic_DNA"/>
</dbReference>
<evidence type="ECO:0000256" key="2">
    <source>
        <dbReference type="ARBA" id="ARBA00023315"/>
    </source>
</evidence>
<dbReference type="GO" id="GO:0016747">
    <property type="term" value="F:acyltransferase activity, transferring groups other than amino-acyl groups"/>
    <property type="evidence" value="ECO:0007669"/>
    <property type="project" value="InterPro"/>
</dbReference>
<reference evidence="4 5" key="1">
    <citation type="journal article" date="2016" name="Nat. Commun.">
        <title>Thousands of microbial genomes shed light on interconnected biogeochemical processes in an aquifer system.</title>
        <authorList>
            <person name="Anantharaman K."/>
            <person name="Brown C.T."/>
            <person name="Hug L.A."/>
            <person name="Sharon I."/>
            <person name="Castelle C.J."/>
            <person name="Probst A.J."/>
            <person name="Thomas B.C."/>
            <person name="Singh A."/>
            <person name="Wilkins M.J."/>
            <person name="Karaoz U."/>
            <person name="Brodie E.L."/>
            <person name="Williams K.H."/>
            <person name="Hubbard S.S."/>
            <person name="Banfield J.F."/>
        </authorList>
    </citation>
    <scope>NUCLEOTIDE SEQUENCE [LARGE SCALE GENOMIC DNA]</scope>
    <source>
        <strain evidence="5">RIFCSPLOWO2_12_FULL_64_10</strain>
    </source>
</reference>